<evidence type="ECO:0000256" key="1">
    <source>
        <dbReference type="ARBA" id="ARBA00023242"/>
    </source>
</evidence>
<name>A0A6A6ILJ0_9PLEO</name>
<dbReference type="Gene3D" id="4.10.240.10">
    <property type="entry name" value="Zn(2)-C6 fungal-type DNA-binding domain"/>
    <property type="match status" value="1"/>
</dbReference>
<feature type="compositionally biased region" description="Polar residues" evidence="2">
    <location>
        <begin position="99"/>
        <end position="111"/>
    </location>
</feature>
<evidence type="ECO:0000259" key="4">
    <source>
        <dbReference type="PROSITE" id="PS50048"/>
    </source>
</evidence>
<dbReference type="PROSITE" id="PS50048">
    <property type="entry name" value="ZN2_CY6_FUNGAL_2"/>
    <property type="match status" value="1"/>
</dbReference>
<proteinExistence type="predicted"/>
<gene>
    <name evidence="5" type="ORF">BU26DRAFT_563422</name>
</gene>
<dbReference type="PROSITE" id="PS00463">
    <property type="entry name" value="ZN2_CY6_FUNGAL_1"/>
    <property type="match status" value="1"/>
</dbReference>
<evidence type="ECO:0000256" key="3">
    <source>
        <dbReference type="SAM" id="Phobius"/>
    </source>
</evidence>
<reference evidence="5" key="1">
    <citation type="journal article" date="2020" name="Stud. Mycol.">
        <title>101 Dothideomycetes genomes: a test case for predicting lifestyles and emergence of pathogens.</title>
        <authorList>
            <person name="Haridas S."/>
            <person name="Albert R."/>
            <person name="Binder M."/>
            <person name="Bloem J."/>
            <person name="Labutti K."/>
            <person name="Salamov A."/>
            <person name="Andreopoulos B."/>
            <person name="Baker S."/>
            <person name="Barry K."/>
            <person name="Bills G."/>
            <person name="Bluhm B."/>
            <person name="Cannon C."/>
            <person name="Castanera R."/>
            <person name="Culley D."/>
            <person name="Daum C."/>
            <person name="Ezra D."/>
            <person name="Gonzalez J."/>
            <person name="Henrissat B."/>
            <person name="Kuo A."/>
            <person name="Liang C."/>
            <person name="Lipzen A."/>
            <person name="Lutzoni F."/>
            <person name="Magnuson J."/>
            <person name="Mondo S."/>
            <person name="Nolan M."/>
            <person name="Ohm R."/>
            <person name="Pangilinan J."/>
            <person name="Park H.-J."/>
            <person name="Ramirez L."/>
            <person name="Alfaro M."/>
            <person name="Sun H."/>
            <person name="Tritt A."/>
            <person name="Yoshinaga Y."/>
            <person name="Zwiers L.-H."/>
            <person name="Turgeon B."/>
            <person name="Goodwin S."/>
            <person name="Spatafora J."/>
            <person name="Crous P."/>
            <person name="Grigoriev I."/>
        </authorList>
    </citation>
    <scope>NUCLEOTIDE SEQUENCE</scope>
    <source>
        <strain evidence="5">CBS 122368</strain>
    </source>
</reference>
<dbReference type="OrthoDB" id="3546279at2759"/>
<dbReference type="GO" id="GO:0001228">
    <property type="term" value="F:DNA-binding transcription activator activity, RNA polymerase II-specific"/>
    <property type="evidence" value="ECO:0007669"/>
    <property type="project" value="TreeGrafter"/>
</dbReference>
<feature type="transmembrane region" description="Helical" evidence="3">
    <location>
        <begin position="379"/>
        <end position="401"/>
    </location>
</feature>
<keyword evidence="6" id="KW-1185">Reference proteome</keyword>
<dbReference type="GO" id="GO:0008270">
    <property type="term" value="F:zinc ion binding"/>
    <property type="evidence" value="ECO:0007669"/>
    <property type="project" value="InterPro"/>
</dbReference>
<dbReference type="EMBL" id="ML987193">
    <property type="protein sequence ID" value="KAF2251485.1"/>
    <property type="molecule type" value="Genomic_DNA"/>
</dbReference>
<keyword evidence="3" id="KW-0812">Transmembrane</keyword>
<dbReference type="GeneID" id="54586496"/>
<feature type="region of interest" description="Disordered" evidence="2">
    <location>
        <begin position="49"/>
        <end position="79"/>
    </location>
</feature>
<feature type="domain" description="Zn(2)-C6 fungal-type" evidence="4">
    <location>
        <begin position="12"/>
        <end position="41"/>
    </location>
</feature>
<feature type="region of interest" description="Disordered" evidence="2">
    <location>
        <begin position="92"/>
        <end position="111"/>
    </location>
</feature>
<keyword evidence="3" id="KW-0472">Membrane</keyword>
<dbReference type="Pfam" id="PF00172">
    <property type="entry name" value="Zn_clus"/>
    <property type="match status" value="1"/>
</dbReference>
<feature type="compositionally biased region" description="Basic and acidic residues" evidence="2">
    <location>
        <begin position="66"/>
        <end position="75"/>
    </location>
</feature>
<dbReference type="PANTHER" id="PTHR47784">
    <property type="entry name" value="STEROL UPTAKE CONTROL PROTEIN 2"/>
    <property type="match status" value="1"/>
</dbReference>
<dbReference type="InterPro" id="IPR001138">
    <property type="entry name" value="Zn2Cys6_DnaBD"/>
</dbReference>
<evidence type="ECO:0000256" key="2">
    <source>
        <dbReference type="SAM" id="MobiDB-lite"/>
    </source>
</evidence>
<sequence length="453" mass="51441">MPRLGHKKSRNGCRQCKVRHVKCDENKPCSNCARHGVICSLIDPNAIPTPPSASSSAAPKRTTKALAERPKKESSVEQQPLPSAFPIDYVLNPSPAPTAPTTEGDSPSSGSDTFPFLSKFVHKREHVQPNYWVRDLELLHHWMTEAIDTLSRREDVRHMWLHVGPKQAIIHTFLMHEILAFSALHMAYVQPDQRKAYYALGIHHQDLSIRGTRRVLHNIAEDNAPAVFATSMLVTLTVFAARGLDAMDPGPNTQSAIDDLIDIFALIQGIGGVIASSQMLVINGPFGPLFRDPVYEIPPQPLFAELLEHIPPLVHFIEHQPDIEDDMRRELLEMITFLRNTTVRSMRPCMDNREVRFLFWWPLHLSPNYFTWLRQRHSAALIILVHYATVFYVAEPLYWFMTGWAERVSRSIVEAIDPSWQVAIQWPLQYMEAVREARHPPPPQEPGIEGAAL</sequence>
<dbReference type="Proteomes" id="UP000800094">
    <property type="component" value="Unassembled WGS sequence"/>
</dbReference>
<protein>
    <recommendedName>
        <fullName evidence="4">Zn(2)-C6 fungal-type domain-containing protein</fullName>
    </recommendedName>
</protein>
<evidence type="ECO:0000313" key="5">
    <source>
        <dbReference type="EMBL" id="KAF2251485.1"/>
    </source>
</evidence>
<keyword evidence="3" id="KW-1133">Transmembrane helix</keyword>
<dbReference type="AlphaFoldDB" id="A0A6A6ILJ0"/>
<dbReference type="SUPFAM" id="SSF57701">
    <property type="entry name" value="Zn2/Cys6 DNA-binding domain"/>
    <property type="match status" value="1"/>
</dbReference>
<keyword evidence="1" id="KW-0539">Nucleus</keyword>
<organism evidence="5 6">
    <name type="scientific">Trematosphaeria pertusa</name>
    <dbReference type="NCBI Taxonomy" id="390896"/>
    <lineage>
        <taxon>Eukaryota</taxon>
        <taxon>Fungi</taxon>
        <taxon>Dikarya</taxon>
        <taxon>Ascomycota</taxon>
        <taxon>Pezizomycotina</taxon>
        <taxon>Dothideomycetes</taxon>
        <taxon>Pleosporomycetidae</taxon>
        <taxon>Pleosporales</taxon>
        <taxon>Massarineae</taxon>
        <taxon>Trematosphaeriaceae</taxon>
        <taxon>Trematosphaeria</taxon>
    </lineage>
</organism>
<dbReference type="RefSeq" id="XP_033686489.1">
    <property type="nucleotide sequence ID" value="XM_033833166.1"/>
</dbReference>
<dbReference type="InterPro" id="IPR053157">
    <property type="entry name" value="Sterol_Uptake_Regulator"/>
</dbReference>
<accession>A0A6A6ILJ0</accession>
<dbReference type="PANTHER" id="PTHR47784:SF5">
    <property type="entry name" value="STEROL UPTAKE CONTROL PROTEIN 2"/>
    <property type="match status" value="1"/>
</dbReference>
<dbReference type="InterPro" id="IPR036864">
    <property type="entry name" value="Zn2-C6_fun-type_DNA-bd_sf"/>
</dbReference>
<dbReference type="CDD" id="cd00067">
    <property type="entry name" value="GAL4"/>
    <property type="match status" value="1"/>
</dbReference>
<dbReference type="SMART" id="SM00066">
    <property type="entry name" value="GAL4"/>
    <property type="match status" value="1"/>
</dbReference>
<evidence type="ECO:0000313" key="6">
    <source>
        <dbReference type="Proteomes" id="UP000800094"/>
    </source>
</evidence>